<keyword evidence="4" id="KW-0804">Transcription</keyword>
<dbReference type="EMBL" id="JAAARO010000021">
    <property type="protein sequence ID" value="KAF5728803.1"/>
    <property type="molecule type" value="Genomic_DNA"/>
</dbReference>
<keyword evidence="3" id="KW-0238">DNA-binding</keyword>
<dbReference type="PANTHER" id="PTHR13690">
    <property type="entry name" value="TRANSCRIPTION FACTOR POSF21-RELATED"/>
    <property type="match status" value="1"/>
</dbReference>
<dbReference type="GO" id="GO:0003700">
    <property type="term" value="F:DNA-binding transcription factor activity"/>
    <property type="evidence" value="ECO:0007669"/>
    <property type="project" value="InterPro"/>
</dbReference>
<comment type="caution">
    <text evidence="9">The sequence shown here is derived from an EMBL/GenBank/DDBJ whole genome shotgun (WGS) entry which is preliminary data.</text>
</comment>
<comment type="subcellular location">
    <subcellularLocation>
        <location evidence="1">Nucleus</location>
    </subcellularLocation>
</comment>
<gene>
    <name evidence="9" type="ORF">HS088_TW21G00957</name>
</gene>
<dbReference type="PROSITE" id="PS50217">
    <property type="entry name" value="BZIP"/>
    <property type="match status" value="1"/>
</dbReference>
<evidence type="ECO:0000313" key="9">
    <source>
        <dbReference type="EMBL" id="KAF5728803.1"/>
    </source>
</evidence>
<dbReference type="GO" id="GO:0003677">
    <property type="term" value="F:DNA binding"/>
    <property type="evidence" value="ECO:0007669"/>
    <property type="project" value="UniProtKB-KW"/>
</dbReference>
<dbReference type="InterPro" id="IPR004827">
    <property type="entry name" value="bZIP"/>
</dbReference>
<keyword evidence="10" id="KW-1185">Reference proteome</keyword>
<dbReference type="GO" id="GO:0005634">
    <property type="term" value="C:nucleus"/>
    <property type="evidence" value="ECO:0007669"/>
    <property type="project" value="UniProtKB-SubCell"/>
</dbReference>
<protein>
    <submittedName>
        <fullName evidence="9">Transcription factor PosF21-like</fullName>
    </submittedName>
</protein>
<evidence type="ECO:0000313" key="10">
    <source>
        <dbReference type="Proteomes" id="UP000593562"/>
    </source>
</evidence>
<evidence type="ECO:0000256" key="5">
    <source>
        <dbReference type="ARBA" id="ARBA00023242"/>
    </source>
</evidence>
<evidence type="ECO:0000256" key="3">
    <source>
        <dbReference type="ARBA" id="ARBA00023125"/>
    </source>
</evidence>
<dbReference type="SMART" id="SM00338">
    <property type="entry name" value="BRLZ"/>
    <property type="match status" value="1"/>
</dbReference>
<feature type="domain" description="BZIP" evidence="8">
    <location>
        <begin position="218"/>
        <end position="281"/>
    </location>
</feature>
<dbReference type="SUPFAM" id="SSF57959">
    <property type="entry name" value="Leucine zipper domain"/>
    <property type="match status" value="1"/>
</dbReference>
<evidence type="ECO:0000256" key="7">
    <source>
        <dbReference type="SAM" id="MobiDB-lite"/>
    </source>
</evidence>
<dbReference type="OrthoDB" id="1435597at2759"/>
<dbReference type="InterPro" id="IPR044759">
    <property type="entry name" value="bZIP_RF2"/>
</dbReference>
<evidence type="ECO:0000259" key="8">
    <source>
        <dbReference type="PROSITE" id="PS50217"/>
    </source>
</evidence>
<feature type="compositionally biased region" description="Basic and acidic residues" evidence="7">
    <location>
        <begin position="1"/>
        <end position="12"/>
    </location>
</feature>
<keyword evidence="5" id="KW-0539">Nucleus</keyword>
<dbReference type="PANTHER" id="PTHR13690:SF124">
    <property type="entry name" value="TRANSCRIPTION FACTOR RF2A"/>
    <property type="match status" value="1"/>
</dbReference>
<accession>A0A7J7C3V5</accession>
<reference evidence="9 10" key="1">
    <citation type="journal article" date="2020" name="Nat. Commun.">
        <title>Genome of Tripterygium wilfordii and identification of cytochrome P450 involved in triptolide biosynthesis.</title>
        <authorList>
            <person name="Tu L."/>
            <person name="Su P."/>
            <person name="Zhang Z."/>
            <person name="Gao L."/>
            <person name="Wang J."/>
            <person name="Hu T."/>
            <person name="Zhou J."/>
            <person name="Zhang Y."/>
            <person name="Zhao Y."/>
            <person name="Liu Y."/>
            <person name="Song Y."/>
            <person name="Tong Y."/>
            <person name="Lu Y."/>
            <person name="Yang J."/>
            <person name="Xu C."/>
            <person name="Jia M."/>
            <person name="Peters R.J."/>
            <person name="Huang L."/>
            <person name="Gao W."/>
        </authorList>
    </citation>
    <scope>NUCLEOTIDE SEQUENCE [LARGE SCALE GENOMIC DNA]</scope>
    <source>
        <strain evidence="10">cv. XIE 37</strain>
        <tissue evidence="9">Leaf</tissue>
    </source>
</reference>
<feature type="coiled-coil region" evidence="6">
    <location>
        <begin position="236"/>
        <end position="308"/>
    </location>
</feature>
<keyword evidence="2" id="KW-0805">Transcription regulation</keyword>
<evidence type="ECO:0000256" key="6">
    <source>
        <dbReference type="SAM" id="Coils"/>
    </source>
</evidence>
<feature type="region of interest" description="Disordered" evidence="7">
    <location>
        <begin position="1"/>
        <end position="63"/>
    </location>
</feature>
<proteinExistence type="predicted"/>
<sequence length="397" mass="43540">MGYSEMDKDKTPNHGAGRPPPSGIYHGFSPPGSSFNVKPHPLASSSFHQMAPGGNSDFDRLSHDISGMLDNPLENLGHRRAHSEILSLPDDLGFDSGLGVVGGAEPLLSDETEEDWLSTFLDMDTVNSSCFTSGIQIGESPAAATGQVPPVGAGTSSMEAFAGGSCEGPRVRHQHSQSMDGSMTIKPKMLISGSEEPAVFETRKFLSAEKLAELALIDPKRAKRISANRQSAARSKERKTRHIVELERKLDTLQTKATSLTTQLTLLQRDTNGLTSEIGELKLRLETMEQQEHLHDELNDALKEEMQHLKLLTGQAMANFDSYGADQQFHPNKNAMHTLLTTDQLQQLKLRPQKQQHQLQLLQPYQMHQLQQQQKAGNVKVKGSTPPPGQKDKTSDA</sequence>
<feature type="region of interest" description="Disordered" evidence="7">
    <location>
        <begin position="368"/>
        <end position="397"/>
    </location>
</feature>
<dbReference type="Gene3D" id="1.20.5.170">
    <property type="match status" value="1"/>
</dbReference>
<dbReference type="CDD" id="cd14703">
    <property type="entry name" value="bZIP_plant_RF2"/>
    <property type="match status" value="1"/>
</dbReference>
<dbReference type="InterPro" id="IPR046347">
    <property type="entry name" value="bZIP_sf"/>
</dbReference>
<dbReference type="Proteomes" id="UP000593562">
    <property type="component" value="Unassembled WGS sequence"/>
</dbReference>
<name>A0A7J7C3V5_TRIWF</name>
<organism evidence="9 10">
    <name type="scientific">Tripterygium wilfordii</name>
    <name type="common">Thunder God vine</name>
    <dbReference type="NCBI Taxonomy" id="458696"/>
    <lineage>
        <taxon>Eukaryota</taxon>
        <taxon>Viridiplantae</taxon>
        <taxon>Streptophyta</taxon>
        <taxon>Embryophyta</taxon>
        <taxon>Tracheophyta</taxon>
        <taxon>Spermatophyta</taxon>
        <taxon>Magnoliopsida</taxon>
        <taxon>eudicotyledons</taxon>
        <taxon>Gunneridae</taxon>
        <taxon>Pentapetalae</taxon>
        <taxon>rosids</taxon>
        <taxon>fabids</taxon>
        <taxon>Celastrales</taxon>
        <taxon>Celastraceae</taxon>
        <taxon>Tripterygium</taxon>
    </lineage>
</organism>
<dbReference type="FunCoup" id="A0A7J7C3V5">
    <property type="interactions" value="1367"/>
</dbReference>
<evidence type="ECO:0000256" key="2">
    <source>
        <dbReference type="ARBA" id="ARBA00023015"/>
    </source>
</evidence>
<evidence type="ECO:0000256" key="1">
    <source>
        <dbReference type="ARBA" id="ARBA00004123"/>
    </source>
</evidence>
<keyword evidence="6" id="KW-0175">Coiled coil</keyword>
<dbReference type="AlphaFoldDB" id="A0A7J7C3V5"/>
<evidence type="ECO:0000256" key="4">
    <source>
        <dbReference type="ARBA" id="ARBA00023163"/>
    </source>
</evidence>
<dbReference type="Pfam" id="PF00170">
    <property type="entry name" value="bZIP_1"/>
    <property type="match status" value="1"/>
</dbReference>
<dbReference type="InParanoid" id="A0A7J7C3V5"/>